<dbReference type="PANTHER" id="PTHR37479:SF1">
    <property type="entry name" value="CELL DIVISION PROTEIN FTSL"/>
    <property type="match status" value="1"/>
</dbReference>
<dbReference type="InterPro" id="IPR011922">
    <property type="entry name" value="Cell_div_FtsL"/>
</dbReference>
<keyword evidence="5 8" id="KW-1133">Transmembrane helix</keyword>
<keyword evidence="6 8" id="KW-0472">Membrane</keyword>
<evidence type="ECO:0000256" key="8">
    <source>
        <dbReference type="HAMAP-Rule" id="MF_00910"/>
    </source>
</evidence>
<evidence type="ECO:0000256" key="9">
    <source>
        <dbReference type="NCBIfam" id="TIGR02209"/>
    </source>
</evidence>
<evidence type="ECO:0000313" key="10">
    <source>
        <dbReference type="EMBL" id="ASK77931.1"/>
    </source>
</evidence>
<keyword evidence="11" id="KW-1185">Reference proteome</keyword>
<gene>
    <name evidence="8 10" type="primary">ftsL</name>
    <name evidence="10" type="ORF">CF386_02140</name>
</gene>
<dbReference type="Proteomes" id="UP000242175">
    <property type="component" value="Chromosome large"/>
</dbReference>
<comment type="subunit">
    <text evidence="8">Part of a complex composed of FtsB, FtsL and FtsQ.</text>
</comment>
<keyword evidence="2 8" id="KW-1003">Cell membrane</keyword>
<comment type="function">
    <text evidence="8">Essential cell division protein. May link together the upstream cell division proteins, which are predominantly cytoplasmic, with the downstream cell division proteins, which are predominantly periplasmic.</text>
</comment>
<dbReference type="EMBL" id="CP022355">
    <property type="protein sequence ID" value="ASK77931.1"/>
    <property type="molecule type" value="Genomic_DNA"/>
</dbReference>
<evidence type="ECO:0000256" key="7">
    <source>
        <dbReference type="ARBA" id="ARBA00023306"/>
    </source>
</evidence>
<reference evidence="10 11" key="1">
    <citation type="journal article" date="2016" name="Int. J. Syst. Evol. Microbiol.">
        <title>Paraphotobacterium marinum gen. nov., sp. nov., a member of the family Vibrionaceae, isolated from surface seawater.</title>
        <authorList>
            <person name="Huang Z."/>
            <person name="Dong C."/>
            <person name="Shao Z."/>
        </authorList>
    </citation>
    <scope>NUCLEOTIDE SEQUENCE [LARGE SCALE GENOMIC DNA]</scope>
    <source>
        <strain evidence="10 11">NSCS20N07D</strain>
    </source>
</reference>
<evidence type="ECO:0000256" key="1">
    <source>
        <dbReference type="ARBA" id="ARBA00004401"/>
    </source>
</evidence>
<feature type="transmembrane region" description="Helical" evidence="8">
    <location>
        <begin position="21"/>
        <end position="45"/>
    </location>
</feature>
<evidence type="ECO:0000313" key="11">
    <source>
        <dbReference type="Proteomes" id="UP000242175"/>
    </source>
</evidence>
<dbReference type="GO" id="GO:0043093">
    <property type="term" value="P:FtsZ-dependent cytokinesis"/>
    <property type="evidence" value="ECO:0007669"/>
    <property type="project" value="UniProtKB-UniRule"/>
</dbReference>
<evidence type="ECO:0000256" key="6">
    <source>
        <dbReference type="ARBA" id="ARBA00023136"/>
    </source>
</evidence>
<comment type="subcellular location">
    <subcellularLocation>
        <location evidence="8">Cell inner membrane</location>
        <topology evidence="8">Single-pass type II membrane protein</topology>
    </subcellularLocation>
    <subcellularLocation>
        <location evidence="1">Cell membrane</location>
        <topology evidence="1">Single-pass type II membrane protein</topology>
    </subcellularLocation>
    <text evidence="8">Localizes to the division septum where it forms a ring structure.</text>
</comment>
<accession>A0A220VCC7</accession>
<dbReference type="GO" id="GO:0032153">
    <property type="term" value="C:cell division site"/>
    <property type="evidence" value="ECO:0007669"/>
    <property type="project" value="UniProtKB-UniRule"/>
</dbReference>
<proteinExistence type="inferred from homology"/>
<protein>
    <recommendedName>
        <fullName evidence="8 9">Cell division protein FtsL</fullName>
    </recommendedName>
</protein>
<sequence>MKLKKNQTEQPNLLIHIFNDFIKCFKVEVMILFLIFCTAIAIVLVTDASRNLVTVNDVLSEKREKLKEEWVNQNIEYSVLTESSRIENFAENKLNMKRPNTQMEVIVQKNEKDK</sequence>
<evidence type="ECO:0000256" key="4">
    <source>
        <dbReference type="ARBA" id="ARBA00022692"/>
    </source>
</evidence>
<evidence type="ECO:0000256" key="2">
    <source>
        <dbReference type="ARBA" id="ARBA00022475"/>
    </source>
</evidence>
<keyword evidence="4 8" id="KW-0812">Transmembrane</keyword>
<dbReference type="NCBIfam" id="TIGR02209">
    <property type="entry name" value="ftsL_broad"/>
    <property type="match status" value="1"/>
</dbReference>
<organism evidence="10 11">
    <name type="scientific">Paraphotobacterium marinum</name>
    <dbReference type="NCBI Taxonomy" id="1755811"/>
    <lineage>
        <taxon>Bacteria</taxon>
        <taxon>Pseudomonadati</taxon>
        <taxon>Pseudomonadota</taxon>
        <taxon>Gammaproteobacteria</taxon>
        <taxon>Vibrionales</taxon>
        <taxon>Vibrionaceae</taxon>
        <taxon>Paraphotobacterium</taxon>
    </lineage>
</organism>
<comment type="similarity">
    <text evidence="8">Belongs to the FtsL family.</text>
</comment>
<evidence type="ECO:0000256" key="3">
    <source>
        <dbReference type="ARBA" id="ARBA00022618"/>
    </source>
</evidence>
<dbReference type="HAMAP" id="MF_00910">
    <property type="entry name" value="FtsL"/>
    <property type="match status" value="1"/>
</dbReference>
<dbReference type="KEGG" id="pmai:CF386_02140"/>
<dbReference type="Pfam" id="PF04999">
    <property type="entry name" value="FtsL"/>
    <property type="match status" value="1"/>
</dbReference>
<keyword evidence="7 8" id="KW-0131">Cell cycle</keyword>
<keyword evidence="3 8" id="KW-0132">Cell division</keyword>
<dbReference type="AlphaFoldDB" id="A0A220VCC7"/>
<dbReference type="GO" id="GO:0005886">
    <property type="term" value="C:plasma membrane"/>
    <property type="evidence" value="ECO:0007669"/>
    <property type="project" value="UniProtKB-SubCell"/>
</dbReference>
<dbReference type="RefSeq" id="WP_089072841.1">
    <property type="nucleotide sequence ID" value="NZ_CBCSAM010000005.1"/>
</dbReference>
<evidence type="ECO:0000256" key="5">
    <source>
        <dbReference type="ARBA" id="ARBA00022989"/>
    </source>
</evidence>
<keyword evidence="8" id="KW-0997">Cell inner membrane</keyword>
<name>A0A220VCC7_9GAMM</name>
<dbReference type="PANTHER" id="PTHR37479">
    <property type="entry name" value="CELL DIVISION PROTEIN FTSL"/>
    <property type="match status" value="1"/>
</dbReference>
<dbReference type="OrthoDB" id="6196803at2"/>